<keyword evidence="3" id="KW-0378">Hydrolase</keyword>
<dbReference type="InterPro" id="IPR050471">
    <property type="entry name" value="AB_hydrolase"/>
</dbReference>
<evidence type="ECO:0000313" key="3">
    <source>
        <dbReference type="EMBL" id="EHR52275.1"/>
    </source>
</evidence>
<dbReference type="HOGENOM" id="CLU_020336_50_4_11"/>
<dbReference type="STRING" id="882083.SacmaDRAFT_4080"/>
<keyword evidence="4" id="KW-1185">Reference proteome</keyword>
<accession>H5X4Z6</accession>
<dbReference type="OrthoDB" id="9785847at2"/>
<dbReference type="InterPro" id="IPR000639">
    <property type="entry name" value="Epox_hydrolase-like"/>
</dbReference>
<evidence type="ECO:0000313" key="4">
    <source>
        <dbReference type="Proteomes" id="UP000004926"/>
    </source>
</evidence>
<dbReference type="InterPro" id="IPR000073">
    <property type="entry name" value="AB_hydrolase_1"/>
</dbReference>
<evidence type="ECO:0000256" key="1">
    <source>
        <dbReference type="ARBA" id="ARBA00022559"/>
    </source>
</evidence>
<dbReference type="GO" id="GO:0004601">
    <property type="term" value="F:peroxidase activity"/>
    <property type="evidence" value="ECO:0007669"/>
    <property type="project" value="UniProtKB-KW"/>
</dbReference>
<organism evidence="3 4">
    <name type="scientific">Saccharomonospora marina XMU15</name>
    <dbReference type="NCBI Taxonomy" id="882083"/>
    <lineage>
        <taxon>Bacteria</taxon>
        <taxon>Bacillati</taxon>
        <taxon>Actinomycetota</taxon>
        <taxon>Actinomycetes</taxon>
        <taxon>Pseudonocardiales</taxon>
        <taxon>Pseudonocardiaceae</taxon>
        <taxon>Saccharomonospora</taxon>
    </lineage>
</organism>
<dbReference type="SUPFAM" id="SSF53474">
    <property type="entry name" value="alpha/beta-Hydrolases"/>
    <property type="match status" value="1"/>
</dbReference>
<name>H5X4Z6_9PSEU</name>
<dbReference type="eggNOG" id="COG2267">
    <property type="taxonomic scope" value="Bacteria"/>
</dbReference>
<dbReference type="InterPro" id="IPR029058">
    <property type="entry name" value="AB_hydrolase_fold"/>
</dbReference>
<keyword evidence="3" id="KW-0012">Acyltransferase</keyword>
<dbReference type="AlphaFoldDB" id="H5X4Z6"/>
<keyword evidence="1" id="KW-0575">Peroxidase</keyword>
<gene>
    <name evidence="3" type="ORF">SacmaDRAFT_4080</name>
</gene>
<keyword evidence="3" id="KW-0808">Transferase</keyword>
<dbReference type="PANTHER" id="PTHR43433:SF5">
    <property type="entry name" value="AB HYDROLASE-1 DOMAIN-CONTAINING PROTEIN"/>
    <property type="match status" value="1"/>
</dbReference>
<protein>
    <submittedName>
        <fullName evidence="3">Putative hydrolase or acyltransferase of alpha/beta superfamily</fullName>
    </submittedName>
</protein>
<dbReference type="PANTHER" id="PTHR43433">
    <property type="entry name" value="HYDROLASE, ALPHA/BETA FOLD FAMILY PROTEIN"/>
    <property type="match status" value="1"/>
</dbReference>
<reference evidence="3 4" key="1">
    <citation type="journal article" date="2012" name="Stand. Genomic Sci.">
        <title>Genome sequence of the ocean sediment bacterium Saccharomonospora marina type strain (XMU15(T)).</title>
        <authorList>
            <person name="Klenk H.P."/>
            <person name="Lu M."/>
            <person name="Lucas S."/>
            <person name="Lapidus A."/>
            <person name="Copeland A."/>
            <person name="Pitluck S."/>
            <person name="Goodwin L.A."/>
            <person name="Han C."/>
            <person name="Tapia R."/>
            <person name="Brambilla E.M."/>
            <person name="Potter G."/>
            <person name="Land M."/>
            <person name="Ivanova N."/>
            <person name="Rohde M."/>
            <person name="Goker M."/>
            <person name="Detter J.C."/>
            <person name="Li W.J."/>
            <person name="Kyrpides N.C."/>
            <person name="Woyke T."/>
        </authorList>
    </citation>
    <scope>NUCLEOTIDE SEQUENCE [LARGE SCALE GENOMIC DNA]</scope>
    <source>
        <strain evidence="3 4">XMU15</strain>
    </source>
</reference>
<dbReference type="RefSeq" id="WP_009155653.1">
    <property type="nucleotide sequence ID" value="NZ_CM001439.1"/>
</dbReference>
<keyword evidence="1" id="KW-0560">Oxidoreductase</keyword>
<proteinExistence type="predicted"/>
<sequence>MPELPLVLLHAYPLDARMWNPLRESLAARTRLITPDQRGLGRTPLPPTNREPSLDDAAADVVAMLDKLGLDRVVLGGCSMGGYVTMAVLRRAPERVGALVFIDTRAAADTQQARAERLAVADRAESEGIEGWLADDMLPKLLSEHARSTRPELVATVRELIESQQPSGVAWALRAMAARPDSTEALRDVDVPALVIVGEQDSLTPPALAGDLADALPRARLVVIPGAGHLTPLETPQQVGDAVLDWLE</sequence>
<dbReference type="Proteomes" id="UP000004926">
    <property type="component" value="Chromosome"/>
</dbReference>
<dbReference type="PRINTS" id="PR00111">
    <property type="entry name" value="ABHYDROLASE"/>
</dbReference>
<dbReference type="GO" id="GO:0016787">
    <property type="term" value="F:hydrolase activity"/>
    <property type="evidence" value="ECO:0007669"/>
    <property type="project" value="UniProtKB-KW"/>
</dbReference>
<dbReference type="PRINTS" id="PR00412">
    <property type="entry name" value="EPOXHYDRLASE"/>
</dbReference>
<dbReference type="EMBL" id="CM001439">
    <property type="protein sequence ID" value="EHR52275.1"/>
    <property type="molecule type" value="Genomic_DNA"/>
</dbReference>
<dbReference type="Gene3D" id="3.40.50.1820">
    <property type="entry name" value="alpha/beta hydrolase"/>
    <property type="match status" value="1"/>
</dbReference>
<dbReference type="GO" id="GO:0016746">
    <property type="term" value="F:acyltransferase activity"/>
    <property type="evidence" value="ECO:0007669"/>
    <property type="project" value="UniProtKB-KW"/>
</dbReference>
<evidence type="ECO:0000259" key="2">
    <source>
        <dbReference type="Pfam" id="PF00561"/>
    </source>
</evidence>
<feature type="domain" description="AB hydrolase-1" evidence="2">
    <location>
        <begin position="5"/>
        <end position="234"/>
    </location>
</feature>
<dbReference type="Pfam" id="PF00561">
    <property type="entry name" value="Abhydrolase_1"/>
    <property type="match status" value="1"/>
</dbReference>